<dbReference type="InterPro" id="IPR000212">
    <property type="entry name" value="DNA_helicase_UvrD/REP"/>
</dbReference>
<organism evidence="7 8">
    <name type="scientific">Arthrobacter bussei</name>
    <dbReference type="NCBI Taxonomy" id="2594179"/>
    <lineage>
        <taxon>Bacteria</taxon>
        <taxon>Bacillati</taxon>
        <taxon>Actinomycetota</taxon>
        <taxon>Actinomycetes</taxon>
        <taxon>Micrococcales</taxon>
        <taxon>Micrococcaceae</taxon>
        <taxon>Arthrobacter</taxon>
    </lineage>
</organism>
<dbReference type="GO" id="GO:0005524">
    <property type="term" value="F:ATP binding"/>
    <property type="evidence" value="ECO:0007669"/>
    <property type="project" value="UniProtKB-UniRule"/>
</dbReference>
<evidence type="ECO:0000259" key="6">
    <source>
        <dbReference type="PROSITE" id="PS51198"/>
    </source>
</evidence>
<keyword evidence="2 5" id="KW-0378">Hydrolase</keyword>
<dbReference type="PANTHER" id="PTHR11070">
    <property type="entry name" value="UVRD / RECB / PCRA DNA HELICASE FAMILY MEMBER"/>
    <property type="match status" value="1"/>
</dbReference>
<dbReference type="GO" id="GO:0003677">
    <property type="term" value="F:DNA binding"/>
    <property type="evidence" value="ECO:0007669"/>
    <property type="project" value="InterPro"/>
</dbReference>
<keyword evidence="3 5" id="KW-0347">Helicase</keyword>
<evidence type="ECO:0000256" key="4">
    <source>
        <dbReference type="ARBA" id="ARBA00022840"/>
    </source>
</evidence>
<dbReference type="GO" id="GO:0043138">
    <property type="term" value="F:3'-5' DNA helicase activity"/>
    <property type="evidence" value="ECO:0007669"/>
    <property type="project" value="TreeGrafter"/>
</dbReference>
<dbReference type="RefSeq" id="WP_152815310.1">
    <property type="nucleotide sequence ID" value="NZ_VJXX01000003.1"/>
</dbReference>
<dbReference type="AlphaFoldDB" id="A0A7X1TP24"/>
<gene>
    <name evidence="7" type="ORF">FNH21_10730</name>
</gene>
<comment type="caution">
    <text evidence="7">The sequence shown here is derived from an EMBL/GenBank/DDBJ whole genome shotgun (WGS) entry which is preliminary data.</text>
</comment>
<dbReference type="Proteomes" id="UP000326464">
    <property type="component" value="Unassembled WGS sequence"/>
</dbReference>
<dbReference type="EMBL" id="VJXX01000003">
    <property type="protein sequence ID" value="MPY11185.1"/>
    <property type="molecule type" value="Genomic_DNA"/>
</dbReference>
<dbReference type="Pfam" id="PF13245">
    <property type="entry name" value="AAA_19"/>
    <property type="match status" value="1"/>
</dbReference>
<dbReference type="SUPFAM" id="SSF52540">
    <property type="entry name" value="P-loop containing nucleoside triphosphate hydrolases"/>
    <property type="match status" value="1"/>
</dbReference>
<dbReference type="InterPro" id="IPR014016">
    <property type="entry name" value="UvrD-like_ATP-bd"/>
</dbReference>
<reference evidence="8" key="1">
    <citation type="submission" date="2019-07" db="EMBL/GenBank/DDBJ databases">
        <title>Arthrobacter KR32 sp. nov., isolated from mountain cheese made of cows milk.</title>
        <authorList>
            <person name="Flegler A."/>
        </authorList>
    </citation>
    <scope>NUCLEOTIDE SEQUENCE [LARGE SCALE GENOMIC DNA]</scope>
    <source>
        <strain evidence="8">KR32</strain>
    </source>
</reference>
<feature type="domain" description="UvrD-like helicase ATP-binding" evidence="6">
    <location>
        <begin position="206"/>
        <end position="516"/>
    </location>
</feature>
<dbReference type="GO" id="GO:0016787">
    <property type="term" value="F:hydrolase activity"/>
    <property type="evidence" value="ECO:0007669"/>
    <property type="project" value="UniProtKB-UniRule"/>
</dbReference>
<feature type="binding site" evidence="5">
    <location>
        <begin position="227"/>
        <end position="234"/>
    </location>
    <ligand>
        <name>ATP</name>
        <dbReference type="ChEBI" id="CHEBI:30616"/>
    </ligand>
</feature>
<protein>
    <submittedName>
        <fullName evidence="7">AAA family ATPase</fullName>
    </submittedName>
</protein>
<accession>A0A7X1TP24</accession>
<keyword evidence="8" id="KW-1185">Reference proteome</keyword>
<sequence length="629" mass="69524">MNDKKQILAYENSMNDLYLQQVENKTWSHAAGVPERRKTDFSPLSGRISIGGDRPGEVVNYYIGPMHIDQDNLFVISWVAPAAAVFFKNMNTWQSKPVRVQRRFIQKARRLTNYADIWIGRPSGEPFPLLGDEVEQTPRPPKASPWLSKARARAGVHTTKPANDVIVEFSSLQGTEQEAPAATMEDLLRETLLRPRSLGLSSVLSTLQAEQYDLVTYSDDKSLVVQGHAGTGKTIVATHRAAWLVDENRAEALESVLLLGPTPAWEAHVSSAVSELSGGGKEIVVSSLHSLILKVLGFEPEIRPRPVDAARVPVGADALVREAALGARKSGKKGPTALGDFYHSFVTQLHLNGMSTELKDWAGDLPSTFNGARKDPLLWPLLAYMSTLIDPGEVFEHVIVDEAQDLTLFEWRVLEEMNAGSWTLVGDMQQRHSQQVKSWSDATSRITDTPWDERVMNDGYRTSQAIAEFAASLLSKSAGMRRASPLGRGISPRVINAAELRRTVEAIALEQCRRLASDHAEGTVAVITPHIEKVLREARISGWSAEDRWTWSDKELYRYSFLTPEEARGLEFDAVVVVEPSAFRANSGSDGKLYTSLTRANLELVVVHSGSMPAALERESARLARKNSS</sequence>
<evidence type="ECO:0000313" key="7">
    <source>
        <dbReference type="EMBL" id="MPY11185.1"/>
    </source>
</evidence>
<proteinExistence type="predicted"/>
<dbReference type="PROSITE" id="PS51198">
    <property type="entry name" value="UVRD_HELICASE_ATP_BIND"/>
    <property type="match status" value="1"/>
</dbReference>
<evidence type="ECO:0000256" key="2">
    <source>
        <dbReference type="ARBA" id="ARBA00022801"/>
    </source>
</evidence>
<dbReference type="OrthoDB" id="9787585at2"/>
<keyword evidence="4 5" id="KW-0067">ATP-binding</keyword>
<evidence type="ECO:0000256" key="3">
    <source>
        <dbReference type="ARBA" id="ARBA00022806"/>
    </source>
</evidence>
<name>A0A7X1TP24_9MICC</name>
<evidence type="ECO:0000256" key="1">
    <source>
        <dbReference type="ARBA" id="ARBA00022741"/>
    </source>
</evidence>
<dbReference type="GO" id="GO:0000725">
    <property type="term" value="P:recombinational repair"/>
    <property type="evidence" value="ECO:0007669"/>
    <property type="project" value="TreeGrafter"/>
</dbReference>
<evidence type="ECO:0000256" key="5">
    <source>
        <dbReference type="PROSITE-ProRule" id="PRU00560"/>
    </source>
</evidence>
<dbReference type="Gene3D" id="3.40.50.300">
    <property type="entry name" value="P-loop containing nucleotide triphosphate hydrolases"/>
    <property type="match status" value="2"/>
</dbReference>
<dbReference type="InterPro" id="IPR027417">
    <property type="entry name" value="P-loop_NTPase"/>
</dbReference>
<keyword evidence="1 5" id="KW-0547">Nucleotide-binding</keyword>
<evidence type="ECO:0000313" key="8">
    <source>
        <dbReference type="Proteomes" id="UP000326464"/>
    </source>
</evidence>
<dbReference type="GO" id="GO:0005829">
    <property type="term" value="C:cytosol"/>
    <property type="evidence" value="ECO:0007669"/>
    <property type="project" value="TreeGrafter"/>
</dbReference>
<dbReference type="PANTHER" id="PTHR11070:SF45">
    <property type="entry name" value="DNA 3'-5' HELICASE"/>
    <property type="match status" value="1"/>
</dbReference>